<feature type="transmembrane region" description="Helical" evidence="1">
    <location>
        <begin position="494"/>
        <end position="512"/>
    </location>
</feature>
<feature type="transmembrane region" description="Helical" evidence="1">
    <location>
        <begin position="322"/>
        <end position="345"/>
    </location>
</feature>
<dbReference type="AlphaFoldDB" id="A0A3S4VWF1"/>
<feature type="transmembrane region" description="Helical" evidence="1">
    <location>
        <begin position="273"/>
        <end position="295"/>
    </location>
</feature>
<accession>A0A3S4VWF1</accession>
<feature type="transmembrane region" description="Helical" evidence="1">
    <location>
        <begin position="463"/>
        <end position="487"/>
    </location>
</feature>
<feature type="transmembrane region" description="Helical" evidence="1">
    <location>
        <begin position="113"/>
        <end position="132"/>
    </location>
</feature>
<evidence type="ECO:0008006" key="4">
    <source>
        <dbReference type="Google" id="ProtNLM"/>
    </source>
</evidence>
<protein>
    <recommendedName>
        <fullName evidence="4">Tat pathway signal protein</fullName>
    </recommendedName>
</protein>
<dbReference type="RefSeq" id="WP_232023226.1">
    <property type="nucleotide sequence ID" value="NZ_JASPER010000013.1"/>
</dbReference>
<evidence type="ECO:0000256" key="1">
    <source>
        <dbReference type="SAM" id="Phobius"/>
    </source>
</evidence>
<feature type="transmembrane region" description="Helical" evidence="1">
    <location>
        <begin position="225"/>
        <end position="241"/>
    </location>
</feature>
<sequence length="564" mass="59532">MSVSTTVSTSASAGGAHDLRACRSGAGGSAALAGWGTYVRILLRRFRVQIVAWILPLWLLVSVTAPSYESVYPSLETRTVLIEQMRTSPGTRLLYGYVPTPGRLGQLLQWETGTFLLVCTALMAILLTCRALRGDEDEGLVEVLRATGVGRRVPFLVPTMVVWGVVGVLSAGVGGILTRQAASIEELTVSGAWAMAGTMCVVGWAFSAVAAVASQLGRQLGSARGLSMIVLAAAFAIRVTADQVSDGNGSDWLRWFSPLGWRGLVRPYSDDQFTVLVVCCAVDISLVLIAAVLAARREYLDGYLPDRSSSGRRWRVRGHMDLLGRLSWRGVLGWAVAAAGLASLYGSVSGSVKDLLAPDSPTASWVGKMASGSPVEQFMSLMTVVTVLLVAVAAVRQMNRLAVLERFGLVEVELAVGVSRQGVFLSQVLGSVLESVVLLLVSASVLAVTTATQLTDDHAVARAFVFTVSQLPGMVAAVGIAAALVGLAPRLVGLSWAVVAWSAFAQFFGGLVELKDWAKDLSALGHHLDVVGSPDWKPLAVQFAVGLAGIAIGLVAYTRRDLPS</sequence>
<gene>
    <name evidence="2" type="ORF">NCTC10951_01020</name>
</gene>
<reference evidence="2 3" key="1">
    <citation type="submission" date="2018-12" db="EMBL/GenBank/DDBJ databases">
        <authorList>
            <consortium name="Pathogen Informatics"/>
        </authorList>
    </citation>
    <scope>NUCLEOTIDE SEQUENCE [LARGE SCALE GENOMIC DNA]</scope>
    <source>
        <strain evidence="2 3">NCTC10951</strain>
    </source>
</reference>
<organism evidence="2 3">
    <name type="scientific">Actinomyces viscosus</name>
    <dbReference type="NCBI Taxonomy" id="1656"/>
    <lineage>
        <taxon>Bacteria</taxon>
        <taxon>Bacillati</taxon>
        <taxon>Actinomycetota</taxon>
        <taxon>Actinomycetes</taxon>
        <taxon>Actinomycetales</taxon>
        <taxon>Actinomycetaceae</taxon>
        <taxon>Actinomyces</taxon>
    </lineage>
</organism>
<dbReference type="KEGG" id="avc:NCTC10951_01020"/>
<feature type="transmembrane region" description="Helical" evidence="1">
    <location>
        <begin position="378"/>
        <end position="396"/>
    </location>
</feature>
<feature type="transmembrane region" description="Helical" evidence="1">
    <location>
        <begin position="192"/>
        <end position="213"/>
    </location>
</feature>
<keyword evidence="1" id="KW-0812">Transmembrane</keyword>
<feature type="transmembrane region" description="Helical" evidence="1">
    <location>
        <begin position="50"/>
        <end position="68"/>
    </location>
</feature>
<dbReference type="EMBL" id="LR134477">
    <property type="protein sequence ID" value="VEI15163.1"/>
    <property type="molecule type" value="Genomic_DNA"/>
</dbReference>
<name>A0A3S4VWF1_ACTVI</name>
<feature type="transmembrane region" description="Helical" evidence="1">
    <location>
        <begin position="428"/>
        <end position="451"/>
    </location>
</feature>
<proteinExistence type="predicted"/>
<feature type="transmembrane region" description="Helical" evidence="1">
    <location>
        <begin position="539"/>
        <end position="558"/>
    </location>
</feature>
<evidence type="ECO:0000313" key="2">
    <source>
        <dbReference type="EMBL" id="VEI15163.1"/>
    </source>
</evidence>
<feature type="transmembrane region" description="Helical" evidence="1">
    <location>
        <begin position="153"/>
        <end position="177"/>
    </location>
</feature>
<dbReference type="Proteomes" id="UP000268658">
    <property type="component" value="Chromosome"/>
</dbReference>
<keyword evidence="1" id="KW-0472">Membrane</keyword>
<keyword evidence="1" id="KW-1133">Transmembrane helix</keyword>
<evidence type="ECO:0000313" key="3">
    <source>
        <dbReference type="Proteomes" id="UP000268658"/>
    </source>
</evidence>